<evidence type="ECO:0000256" key="6">
    <source>
        <dbReference type="ARBA" id="ARBA00022989"/>
    </source>
</evidence>
<dbReference type="GO" id="GO:0022857">
    <property type="term" value="F:transmembrane transporter activity"/>
    <property type="evidence" value="ECO:0007669"/>
    <property type="project" value="InterPro"/>
</dbReference>
<evidence type="ECO:0000313" key="9">
    <source>
        <dbReference type="EMBL" id="QIL47776.1"/>
    </source>
</evidence>
<organism evidence="9 10">
    <name type="scientific">Vagococcus hydrophili</name>
    <dbReference type="NCBI Taxonomy" id="2714947"/>
    <lineage>
        <taxon>Bacteria</taxon>
        <taxon>Bacillati</taxon>
        <taxon>Bacillota</taxon>
        <taxon>Bacilli</taxon>
        <taxon>Lactobacillales</taxon>
        <taxon>Enterococcaceae</taxon>
        <taxon>Vagococcus</taxon>
    </lineage>
</organism>
<evidence type="ECO:0000256" key="4">
    <source>
        <dbReference type="ARBA" id="ARBA00022475"/>
    </source>
</evidence>
<feature type="transmembrane region" description="Helical" evidence="8">
    <location>
        <begin position="221"/>
        <end position="252"/>
    </location>
</feature>
<dbReference type="CDD" id="cd06550">
    <property type="entry name" value="TM_ABC_iron-siderophores_like"/>
    <property type="match status" value="1"/>
</dbReference>
<protein>
    <submittedName>
        <fullName evidence="9">ABC transporter permease</fullName>
    </submittedName>
</protein>
<evidence type="ECO:0000313" key="10">
    <source>
        <dbReference type="Proteomes" id="UP000501747"/>
    </source>
</evidence>
<evidence type="ECO:0000256" key="8">
    <source>
        <dbReference type="SAM" id="Phobius"/>
    </source>
</evidence>
<evidence type="ECO:0000256" key="3">
    <source>
        <dbReference type="ARBA" id="ARBA00022448"/>
    </source>
</evidence>
<sequence>MKKKLPISLLIFFSCLSLFIGVQSISITHLFNFNELEQLVLWNTRIPRTASLIIAGATSSVCGLIMQHLTQNKFVSPTTAGTMDSARLGMLVAMLFFPSGSILTRSFVAFLFAFGGTFLFLKLIKLMPAKNQIMIPLIGVMFGNIIGSVVTFFAYQFQLIQNMTSWLQGNFATVTKGDYELIYVSVPILIICYVFAYRFTIVGMGEDMATNVGLNYEKTQMLGLLLIAIASSVTLVTIGGLPFIGVIIPNIVSQFYGDQMKQTLFITAVSGSLFLVMCDILSRVIRQPYEVPVSLIVGVIGSVVFIFLLLKGARKA</sequence>
<comment type="subcellular location">
    <subcellularLocation>
        <location evidence="1">Cell membrane</location>
        <topology evidence="1">Multi-pass membrane protein</topology>
    </subcellularLocation>
</comment>
<feature type="transmembrane region" description="Helical" evidence="8">
    <location>
        <begin position="264"/>
        <end position="285"/>
    </location>
</feature>
<keyword evidence="3" id="KW-0813">Transport</keyword>
<dbReference type="SUPFAM" id="SSF81345">
    <property type="entry name" value="ABC transporter involved in vitamin B12 uptake, BtuC"/>
    <property type="match status" value="1"/>
</dbReference>
<keyword evidence="4" id="KW-1003">Cell membrane</keyword>
<dbReference type="Pfam" id="PF01032">
    <property type="entry name" value="FecCD"/>
    <property type="match status" value="1"/>
</dbReference>
<dbReference type="AlphaFoldDB" id="A0A6G8ARZ9"/>
<keyword evidence="10" id="KW-1185">Reference proteome</keyword>
<dbReference type="GO" id="GO:0005886">
    <property type="term" value="C:plasma membrane"/>
    <property type="evidence" value="ECO:0007669"/>
    <property type="project" value="UniProtKB-SubCell"/>
</dbReference>
<comment type="similarity">
    <text evidence="2">Belongs to the binding-protein-dependent transport system permease family. FecCD subfamily.</text>
</comment>
<reference evidence="9 10" key="1">
    <citation type="submission" date="2020-03" db="EMBL/GenBank/DDBJ databases">
        <title>Vagococcus sp. nov., isolated from beetles.</title>
        <authorList>
            <person name="Hyun D.-W."/>
            <person name="Bae J.-W."/>
        </authorList>
    </citation>
    <scope>NUCLEOTIDE SEQUENCE [LARGE SCALE GENOMIC DNA]</scope>
    <source>
        <strain evidence="9 10">HDW17B</strain>
    </source>
</reference>
<dbReference type="InterPro" id="IPR037294">
    <property type="entry name" value="ABC_BtuC-like"/>
</dbReference>
<feature type="transmembrane region" description="Helical" evidence="8">
    <location>
        <begin position="133"/>
        <end position="155"/>
    </location>
</feature>
<evidence type="ECO:0000256" key="1">
    <source>
        <dbReference type="ARBA" id="ARBA00004651"/>
    </source>
</evidence>
<keyword evidence="5 8" id="KW-0812">Transmembrane</keyword>
<dbReference type="PANTHER" id="PTHR30472:SF27">
    <property type="entry name" value="PETROBACTIN IMPORT SYSTEM PERMEASE PROTEIN YCLN"/>
    <property type="match status" value="1"/>
</dbReference>
<evidence type="ECO:0000256" key="5">
    <source>
        <dbReference type="ARBA" id="ARBA00022692"/>
    </source>
</evidence>
<keyword evidence="7 8" id="KW-0472">Membrane</keyword>
<dbReference type="PROSITE" id="PS51257">
    <property type="entry name" value="PROKAR_LIPOPROTEIN"/>
    <property type="match status" value="1"/>
</dbReference>
<dbReference type="Proteomes" id="UP000501747">
    <property type="component" value="Chromosome"/>
</dbReference>
<dbReference type="PANTHER" id="PTHR30472">
    <property type="entry name" value="FERRIC ENTEROBACTIN TRANSPORT SYSTEM PERMEASE PROTEIN"/>
    <property type="match status" value="1"/>
</dbReference>
<name>A0A6G8ARZ9_9ENTE</name>
<dbReference type="GO" id="GO:0033214">
    <property type="term" value="P:siderophore-iron import into cell"/>
    <property type="evidence" value="ECO:0007669"/>
    <property type="project" value="TreeGrafter"/>
</dbReference>
<accession>A0A6G8ARZ9</accession>
<evidence type="ECO:0000256" key="7">
    <source>
        <dbReference type="ARBA" id="ARBA00023136"/>
    </source>
</evidence>
<feature type="transmembrane region" description="Helical" evidence="8">
    <location>
        <begin position="181"/>
        <end position="201"/>
    </location>
</feature>
<evidence type="ECO:0000256" key="2">
    <source>
        <dbReference type="ARBA" id="ARBA00007935"/>
    </source>
</evidence>
<feature type="transmembrane region" description="Helical" evidence="8">
    <location>
        <begin position="88"/>
        <end position="121"/>
    </location>
</feature>
<gene>
    <name evidence="9" type="ORF">G7082_04080</name>
</gene>
<dbReference type="InterPro" id="IPR000522">
    <property type="entry name" value="ABC_transptr_permease_BtuC"/>
</dbReference>
<dbReference type="Gene3D" id="1.10.3470.10">
    <property type="entry name" value="ABC transporter involved in vitamin B12 uptake, BtuC"/>
    <property type="match status" value="1"/>
</dbReference>
<proteinExistence type="inferred from homology"/>
<dbReference type="RefSeq" id="WP_166033948.1">
    <property type="nucleotide sequence ID" value="NZ_CP049887.1"/>
</dbReference>
<feature type="transmembrane region" description="Helical" evidence="8">
    <location>
        <begin position="291"/>
        <end position="310"/>
    </location>
</feature>
<dbReference type="KEGG" id="vhy:G7082_04080"/>
<keyword evidence="6 8" id="KW-1133">Transmembrane helix</keyword>
<dbReference type="EMBL" id="CP049887">
    <property type="protein sequence ID" value="QIL47776.1"/>
    <property type="molecule type" value="Genomic_DNA"/>
</dbReference>